<evidence type="ECO:0000313" key="3">
    <source>
        <dbReference type="Proteomes" id="UP000180098"/>
    </source>
</evidence>
<sequence>MKEQVFSKFSTYIPFLQKLEKMEDSLLGLSIKDGKWSIKEIISHIYRWDLHFLEQSIPRVLKERAINYPSYHDYNKESEIYAKTIEAKTLLQDSIQVRKQLLHRLPELETILFEPITINGYTNCPSTNEPFTLINYIEELVEHDNHHVQQIEEFLSKAS</sequence>
<protein>
    <recommendedName>
        <fullName evidence="1">DinB-like domain-containing protein</fullName>
    </recommendedName>
</protein>
<feature type="domain" description="DinB-like" evidence="1">
    <location>
        <begin position="18"/>
        <end position="151"/>
    </location>
</feature>
<dbReference type="Gene3D" id="1.20.120.450">
    <property type="entry name" value="dinb family like domain"/>
    <property type="match status" value="1"/>
</dbReference>
<accession>A0A1S2LJN1</accession>
<comment type="caution">
    <text evidence="2">The sequence shown here is derived from an EMBL/GenBank/DDBJ whole genome shotgun (WGS) entry which is preliminary data.</text>
</comment>
<dbReference type="OrthoDB" id="2964295at2"/>
<keyword evidence="3" id="KW-1185">Reference proteome</keyword>
<reference evidence="2 3" key="1">
    <citation type="submission" date="2016-10" db="EMBL/GenBank/DDBJ databases">
        <title>Draft genome sequences of four alkaliphilic bacteria belonging to the Anaerobacillus genus.</title>
        <authorList>
            <person name="Bassil N.M."/>
            <person name="Lloyd J.R."/>
        </authorList>
    </citation>
    <scope>NUCLEOTIDE SEQUENCE [LARGE SCALE GENOMIC DNA]</scope>
    <source>
        <strain evidence="2 3">DSM 15340</strain>
    </source>
</reference>
<dbReference type="AlphaFoldDB" id="A0A1S2LJN1"/>
<proteinExistence type="predicted"/>
<dbReference type="SUPFAM" id="SSF109854">
    <property type="entry name" value="DinB/YfiT-like putative metalloenzymes"/>
    <property type="match status" value="1"/>
</dbReference>
<dbReference type="Proteomes" id="UP000180098">
    <property type="component" value="Unassembled WGS sequence"/>
</dbReference>
<name>A0A1S2LJN1_9BACI</name>
<dbReference type="RefSeq" id="WP_071313319.1">
    <property type="nucleotide sequence ID" value="NZ_MLQQ01000019.1"/>
</dbReference>
<dbReference type="Pfam" id="PF12867">
    <property type="entry name" value="DinB_2"/>
    <property type="match status" value="1"/>
</dbReference>
<evidence type="ECO:0000259" key="1">
    <source>
        <dbReference type="Pfam" id="PF12867"/>
    </source>
</evidence>
<dbReference type="InterPro" id="IPR024775">
    <property type="entry name" value="DinB-like"/>
</dbReference>
<evidence type="ECO:0000313" key="2">
    <source>
        <dbReference type="EMBL" id="OIJ12621.1"/>
    </source>
</evidence>
<dbReference type="EMBL" id="MLQQ01000019">
    <property type="protein sequence ID" value="OIJ12621.1"/>
    <property type="molecule type" value="Genomic_DNA"/>
</dbReference>
<dbReference type="InterPro" id="IPR034660">
    <property type="entry name" value="DinB/YfiT-like"/>
</dbReference>
<organism evidence="2 3">
    <name type="scientific">Anaerobacillus arseniciselenatis</name>
    <dbReference type="NCBI Taxonomy" id="85682"/>
    <lineage>
        <taxon>Bacteria</taxon>
        <taxon>Bacillati</taxon>
        <taxon>Bacillota</taxon>
        <taxon>Bacilli</taxon>
        <taxon>Bacillales</taxon>
        <taxon>Bacillaceae</taxon>
        <taxon>Anaerobacillus</taxon>
    </lineage>
</organism>
<gene>
    <name evidence="2" type="ORF">BKP35_10560</name>
</gene>